<sequence>MLANTQQFRANLEPTIRVHQLSNSILEDKVDRLTNIVNPLVAEKVRPARLCKICTTPEHTTDACPNLYDDTMAHLDAVRNFPGPPQRRYDPYANTYNPNGKIILT</sequence>
<protein>
    <submittedName>
        <fullName evidence="1">Uncharacterized protein</fullName>
    </submittedName>
</protein>
<proteinExistence type="predicted"/>
<organism evidence="1 2">
    <name type="scientific">Gossypium anomalum</name>
    <dbReference type="NCBI Taxonomy" id="47600"/>
    <lineage>
        <taxon>Eukaryota</taxon>
        <taxon>Viridiplantae</taxon>
        <taxon>Streptophyta</taxon>
        <taxon>Embryophyta</taxon>
        <taxon>Tracheophyta</taxon>
        <taxon>Spermatophyta</taxon>
        <taxon>Magnoliopsida</taxon>
        <taxon>eudicotyledons</taxon>
        <taxon>Gunneridae</taxon>
        <taxon>Pentapetalae</taxon>
        <taxon>rosids</taxon>
        <taxon>malvids</taxon>
        <taxon>Malvales</taxon>
        <taxon>Malvaceae</taxon>
        <taxon>Malvoideae</taxon>
        <taxon>Gossypium</taxon>
    </lineage>
</organism>
<evidence type="ECO:0000313" key="2">
    <source>
        <dbReference type="Proteomes" id="UP000701853"/>
    </source>
</evidence>
<dbReference type="EMBL" id="JAHUZN010000005">
    <property type="protein sequence ID" value="KAG8493423.1"/>
    <property type="molecule type" value="Genomic_DNA"/>
</dbReference>
<reference evidence="1 2" key="1">
    <citation type="journal article" date="2021" name="bioRxiv">
        <title>The Gossypium anomalum genome as a resource for cotton improvement and evolutionary analysis of hybrid incompatibility.</title>
        <authorList>
            <person name="Grover C.E."/>
            <person name="Yuan D."/>
            <person name="Arick M.A."/>
            <person name="Miller E.R."/>
            <person name="Hu G."/>
            <person name="Peterson D.G."/>
            <person name="Wendel J.F."/>
            <person name="Udall J.A."/>
        </authorList>
    </citation>
    <scope>NUCLEOTIDE SEQUENCE [LARGE SCALE GENOMIC DNA]</scope>
    <source>
        <strain evidence="1">JFW-Udall</strain>
        <tissue evidence="1">Leaf</tissue>
    </source>
</reference>
<dbReference type="AlphaFoldDB" id="A0A8J5Z3E5"/>
<comment type="caution">
    <text evidence="1">The sequence shown here is derived from an EMBL/GenBank/DDBJ whole genome shotgun (WGS) entry which is preliminary data.</text>
</comment>
<gene>
    <name evidence="1" type="ORF">CXB51_010990</name>
</gene>
<name>A0A8J5Z3E5_9ROSI</name>
<evidence type="ECO:0000313" key="1">
    <source>
        <dbReference type="EMBL" id="KAG8493423.1"/>
    </source>
</evidence>
<accession>A0A8J5Z3E5</accession>
<keyword evidence="2" id="KW-1185">Reference proteome</keyword>
<dbReference type="OrthoDB" id="1689420at2759"/>
<dbReference type="Proteomes" id="UP000701853">
    <property type="component" value="Chromosome 5"/>
</dbReference>